<accession>U4TN73</accession>
<sequence>MLTDGRLEISNNRAERAIKELVMGRKNWLFSTSFQGAKATGIILSIMPSAEANGLNTRAYLEALFEEIPNLAVPSDPTALQVYLPWSPAMQARFAK</sequence>
<proteinExistence type="predicted"/>
<evidence type="ECO:0000313" key="2">
    <source>
        <dbReference type="EMBL" id="ERL64865.1"/>
    </source>
</evidence>
<dbReference type="AlphaFoldDB" id="U4TN73"/>
<gene>
    <name evidence="2" type="ORF">L248_0469</name>
</gene>
<reference evidence="3" key="1">
    <citation type="journal article" date="2013" name="Genome Announc.">
        <title>Whole-Genome Sequencing of Lactobacillus shenzhenensis Strain LY-73T.</title>
        <authorList>
            <person name="Lin Z."/>
            <person name="Liu Z."/>
            <person name="Yang R."/>
            <person name="Zou Y."/>
            <person name="Wan D."/>
            <person name="Chen J."/>
            <person name="Guo M."/>
            <person name="Zhao J."/>
            <person name="Fang C."/>
            <person name="Yang R."/>
            <person name="Liu F."/>
        </authorList>
    </citation>
    <scope>NUCLEOTIDE SEQUENCE [LARGE SCALE GENOMIC DNA]</scope>
    <source>
        <strain evidence="3">LY-73</strain>
    </source>
</reference>
<keyword evidence="3" id="KW-1185">Reference proteome</keyword>
<name>U4TN73_9LACO</name>
<dbReference type="InterPro" id="IPR004291">
    <property type="entry name" value="Transposase_IS66_central"/>
</dbReference>
<dbReference type="PANTHER" id="PTHR33678:SF1">
    <property type="entry name" value="BLL1576 PROTEIN"/>
    <property type="match status" value="1"/>
</dbReference>
<protein>
    <recommendedName>
        <fullName evidence="1">Transposase IS66 central domain-containing protein</fullName>
    </recommendedName>
</protein>
<dbReference type="EMBL" id="KI271591">
    <property type="protein sequence ID" value="ERL64865.1"/>
    <property type="molecule type" value="Genomic_DNA"/>
</dbReference>
<dbReference type="HOGENOM" id="CLU_023034_5_4_9"/>
<organism evidence="2 3">
    <name type="scientific">Schleiferilactobacillus shenzhenensis LY-73</name>
    <dbReference type="NCBI Taxonomy" id="1231336"/>
    <lineage>
        <taxon>Bacteria</taxon>
        <taxon>Bacillati</taxon>
        <taxon>Bacillota</taxon>
        <taxon>Bacilli</taxon>
        <taxon>Lactobacillales</taxon>
        <taxon>Lactobacillaceae</taxon>
        <taxon>Schleiferilactobacillus</taxon>
    </lineage>
</organism>
<dbReference type="PANTHER" id="PTHR33678">
    <property type="entry name" value="BLL1576 PROTEIN"/>
    <property type="match status" value="1"/>
</dbReference>
<dbReference type="eggNOG" id="COG3316">
    <property type="taxonomic scope" value="Bacteria"/>
</dbReference>
<evidence type="ECO:0000259" key="1">
    <source>
        <dbReference type="Pfam" id="PF03050"/>
    </source>
</evidence>
<dbReference type="InterPro" id="IPR052344">
    <property type="entry name" value="Transposase-related"/>
</dbReference>
<dbReference type="Proteomes" id="UP000030647">
    <property type="component" value="Unassembled WGS sequence"/>
</dbReference>
<dbReference type="Pfam" id="PF03050">
    <property type="entry name" value="DDE_Tnp_IS66"/>
    <property type="match status" value="1"/>
</dbReference>
<dbReference type="STRING" id="1231336.L248_0469"/>
<evidence type="ECO:0000313" key="3">
    <source>
        <dbReference type="Proteomes" id="UP000030647"/>
    </source>
</evidence>
<feature type="domain" description="Transposase IS66 central" evidence="1">
    <location>
        <begin position="2"/>
        <end position="38"/>
    </location>
</feature>